<name>A0AAV4YDG4_CAEEX</name>
<evidence type="ECO:0000313" key="2">
    <source>
        <dbReference type="EMBL" id="GIZ04056.1"/>
    </source>
</evidence>
<sequence>MGDVPMPCNWGASQQFGLGETPGGDGGRIFGRRNTPPVPCTPEKDVRRLLTGADAVKPPGHSYLFSCPFYKTHVHPRKPETALRTKCPPRFPNGYDKQLIPIP</sequence>
<protein>
    <submittedName>
        <fullName evidence="2">Uncharacterized protein</fullName>
    </submittedName>
</protein>
<dbReference type="AlphaFoldDB" id="A0AAV4YDG4"/>
<proteinExistence type="predicted"/>
<evidence type="ECO:0000256" key="1">
    <source>
        <dbReference type="SAM" id="MobiDB-lite"/>
    </source>
</evidence>
<comment type="caution">
    <text evidence="2">The sequence shown here is derived from an EMBL/GenBank/DDBJ whole genome shotgun (WGS) entry which is preliminary data.</text>
</comment>
<dbReference type="EMBL" id="BPLR01001685">
    <property type="protein sequence ID" value="GIZ04056.1"/>
    <property type="molecule type" value="Genomic_DNA"/>
</dbReference>
<feature type="compositionally biased region" description="Gly residues" evidence="1">
    <location>
        <begin position="20"/>
        <end position="29"/>
    </location>
</feature>
<accession>A0AAV4YDG4</accession>
<dbReference type="Proteomes" id="UP001054945">
    <property type="component" value="Unassembled WGS sequence"/>
</dbReference>
<reference evidence="2 3" key="1">
    <citation type="submission" date="2021-06" db="EMBL/GenBank/DDBJ databases">
        <title>Caerostris extrusa draft genome.</title>
        <authorList>
            <person name="Kono N."/>
            <person name="Arakawa K."/>
        </authorList>
    </citation>
    <scope>NUCLEOTIDE SEQUENCE [LARGE SCALE GENOMIC DNA]</scope>
</reference>
<evidence type="ECO:0000313" key="3">
    <source>
        <dbReference type="Proteomes" id="UP001054945"/>
    </source>
</evidence>
<organism evidence="2 3">
    <name type="scientific">Caerostris extrusa</name>
    <name type="common">Bark spider</name>
    <name type="synonym">Caerostris bankana</name>
    <dbReference type="NCBI Taxonomy" id="172846"/>
    <lineage>
        <taxon>Eukaryota</taxon>
        <taxon>Metazoa</taxon>
        <taxon>Ecdysozoa</taxon>
        <taxon>Arthropoda</taxon>
        <taxon>Chelicerata</taxon>
        <taxon>Arachnida</taxon>
        <taxon>Araneae</taxon>
        <taxon>Araneomorphae</taxon>
        <taxon>Entelegynae</taxon>
        <taxon>Araneoidea</taxon>
        <taxon>Araneidae</taxon>
        <taxon>Caerostris</taxon>
    </lineage>
</organism>
<feature type="region of interest" description="Disordered" evidence="1">
    <location>
        <begin position="11"/>
        <end position="44"/>
    </location>
</feature>
<keyword evidence="3" id="KW-1185">Reference proteome</keyword>
<gene>
    <name evidence="2" type="ORF">CEXT_631401</name>
</gene>
<feature type="region of interest" description="Disordered" evidence="1">
    <location>
        <begin position="81"/>
        <end position="103"/>
    </location>
</feature>